<dbReference type="AlphaFoldDB" id="A0A8J3CX81"/>
<gene>
    <name evidence="1" type="ORF">GCM10008106_12140</name>
</gene>
<organism evidence="1 2">
    <name type="scientific">Mongoliitalea lutea</name>
    <dbReference type="NCBI Taxonomy" id="849756"/>
    <lineage>
        <taxon>Bacteria</taxon>
        <taxon>Pseudomonadati</taxon>
        <taxon>Bacteroidota</taxon>
        <taxon>Cytophagia</taxon>
        <taxon>Cytophagales</taxon>
        <taxon>Cyclobacteriaceae</taxon>
        <taxon>Mongoliitalea</taxon>
    </lineage>
</organism>
<dbReference type="RefSeq" id="WP_189579591.1">
    <property type="nucleotide sequence ID" value="NZ_BMYF01000006.1"/>
</dbReference>
<comment type="caution">
    <text evidence="1">The sequence shown here is derived from an EMBL/GenBank/DDBJ whole genome shotgun (WGS) entry which is preliminary data.</text>
</comment>
<evidence type="ECO:0000313" key="2">
    <source>
        <dbReference type="Proteomes" id="UP000642809"/>
    </source>
</evidence>
<protein>
    <submittedName>
        <fullName evidence="1">Uncharacterized protein</fullName>
    </submittedName>
</protein>
<accession>A0A8J3CX81</accession>
<keyword evidence="2" id="KW-1185">Reference proteome</keyword>
<reference evidence="1" key="2">
    <citation type="submission" date="2020-09" db="EMBL/GenBank/DDBJ databases">
        <authorList>
            <person name="Sun Q."/>
            <person name="Kim S."/>
        </authorList>
    </citation>
    <scope>NUCLEOTIDE SEQUENCE</scope>
    <source>
        <strain evidence="1">KCTC 23224</strain>
    </source>
</reference>
<name>A0A8J3CX81_9BACT</name>
<evidence type="ECO:0000313" key="1">
    <source>
        <dbReference type="EMBL" id="GHB32839.1"/>
    </source>
</evidence>
<dbReference type="EMBL" id="BMYF01000006">
    <property type="protein sequence ID" value="GHB32839.1"/>
    <property type="molecule type" value="Genomic_DNA"/>
</dbReference>
<reference evidence="1" key="1">
    <citation type="journal article" date="2014" name="Int. J. Syst. Evol. Microbiol.">
        <title>Complete genome sequence of Corynebacterium casei LMG S-19264T (=DSM 44701T), isolated from a smear-ripened cheese.</title>
        <authorList>
            <consortium name="US DOE Joint Genome Institute (JGI-PGF)"/>
            <person name="Walter F."/>
            <person name="Albersmeier A."/>
            <person name="Kalinowski J."/>
            <person name="Ruckert C."/>
        </authorList>
    </citation>
    <scope>NUCLEOTIDE SEQUENCE</scope>
    <source>
        <strain evidence="1">KCTC 23224</strain>
    </source>
</reference>
<sequence length="902" mass="102031">MRILKVITLSLFFAGLGYGLYYVYQEIIGKKGIDGIHLISADAIFVLETSQGDEFWEKLTTQPFWYTLQEIPSVNDADVQVAAFASVLEGYQSFSGLLKGKKASISLHPVGRDDFDFLFTIHLKNADEKSFLKYLEANLPELSQINERMYSGVTIKEFQSLNLNRNFSFTWVGDVLVGSFTSFLVEEAIRHAQNSSLSNFREVNKALFAALPESKGLGTLRVSSNGFARLIEGISKSQNQALDQLFSKNKLIGNYEIDFEEGEIVLKGTTIFPETSVTPKVGISNFEVGGFVTNRVSSWVSFNFENISGINFFENAAFNEKSTVKGDVEKRLLGNGFFDQLDGQMLLLNFEKVSNNAQDRVLLLKTKELRRQLELLKAFNPAATQLDMSQGNVDFFGTNEIFVLAVEELPAHMFGGKFLGFPDTYVTGLDGYLVFANSSKAMKLFLDDYGSKNFSRQVFYKNPEQLIQFYLDIPLSWSSLMDISAPSWTPFFQKYARNLQSFQSLNVSLQDFVANKFSTTIRLGHQAAATKPQARQDVFLTETKSIQLPNQLQYGPKKVLNFNDKSPEFVVQDESNVMYLITKDMEQVFSRMLEGPIVSDVFQVDYLKNGKLQMLFATPNQVHIIDRLGNYIPGFPVSPTQGENITQLNLVDYNNDRDYRYFLGTADGNLWLLDRAGKTLDGWNPKNISGEPVVKPAHHRIAGVGDRMIALSKRGELYFFNRRGEPEVGSPFRLGDALGTDYTIIERGNAKDTRLVTVTAGGEVVQVNFSGELTYRNQLAKDDRDTRFILVKDQKEDRYLIATHSYNKVCFYDETYQLIFEKDVVSDNLDFQLYTFGGDKNLIGLLDRDQEFLYLYGLKGELLNAVPISSVEKMELIYAGSQNEYLIYTISGNKLAEYRLPF</sequence>
<dbReference type="Proteomes" id="UP000642809">
    <property type="component" value="Unassembled WGS sequence"/>
</dbReference>
<dbReference type="SUPFAM" id="SSF101898">
    <property type="entry name" value="NHL repeat"/>
    <property type="match status" value="1"/>
</dbReference>
<proteinExistence type="predicted"/>